<keyword evidence="4 6" id="KW-1133">Transmembrane helix</keyword>
<comment type="subcellular location">
    <subcellularLocation>
        <location evidence="1">Cell membrane</location>
        <topology evidence="1">Multi-pass membrane protein</topology>
    </subcellularLocation>
</comment>
<dbReference type="GO" id="GO:0005886">
    <property type="term" value="C:plasma membrane"/>
    <property type="evidence" value="ECO:0007669"/>
    <property type="project" value="UniProtKB-SubCell"/>
</dbReference>
<organism evidence="7 8">
    <name type="scientific">Enterocloster lavalensis</name>
    <dbReference type="NCBI Taxonomy" id="460384"/>
    <lineage>
        <taxon>Bacteria</taxon>
        <taxon>Bacillati</taxon>
        <taxon>Bacillota</taxon>
        <taxon>Clostridia</taxon>
        <taxon>Lachnospirales</taxon>
        <taxon>Lachnospiraceae</taxon>
        <taxon>Enterocloster</taxon>
    </lineage>
</organism>
<dbReference type="RefSeq" id="WP_092368943.1">
    <property type="nucleotide sequence ID" value="NZ_CAKXUV010000013.1"/>
</dbReference>
<dbReference type="EMBL" id="FOIM01000029">
    <property type="protein sequence ID" value="SEU09046.1"/>
    <property type="molecule type" value="Genomic_DNA"/>
</dbReference>
<feature type="transmembrane region" description="Helical" evidence="6">
    <location>
        <begin position="53"/>
        <end position="86"/>
    </location>
</feature>
<dbReference type="AlphaFoldDB" id="A0A1I0JFT2"/>
<feature type="transmembrane region" description="Helical" evidence="6">
    <location>
        <begin position="263"/>
        <end position="292"/>
    </location>
</feature>
<gene>
    <name evidence="7" type="ORF">SAMN05216313_12966</name>
</gene>
<evidence type="ECO:0000256" key="4">
    <source>
        <dbReference type="ARBA" id="ARBA00022989"/>
    </source>
</evidence>
<evidence type="ECO:0000313" key="8">
    <source>
        <dbReference type="Proteomes" id="UP000198508"/>
    </source>
</evidence>
<evidence type="ECO:0000313" key="7">
    <source>
        <dbReference type="EMBL" id="SEU09046.1"/>
    </source>
</evidence>
<keyword evidence="8" id="KW-1185">Reference proteome</keyword>
<dbReference type="Proteomes" id="UP000198508">
    <property type="component" value="Unassembled WGS sequence"/>
</dbReference>
<evidence type="ECO:0000256" key="5">
    <source>
        <dbReference type="ARBA" id="ARBA00023136"/>
    </source>
</evidence>
<feature type="transmembrane region" description="Helical" evidence="6">
    <location>
        <begin position="167"/>
        <end position="193"/>
    </location>
</feature>
<name>A0A1I0JFT2_9FIRM</name>
<dbReference type="Pfam" id="PF02653">
    <property type="entry name" value="BPD_transp_2"/>
    <property type="match status" value="1"/>
</dbReference>
<keyword evidence="5 6" id="KW-0472">Membrane</keyword>
<feature type="transmembrane region" description="Helical" evidence="6">
    <location>
        <begin position="222"/>
        <end position="242"/>
    </location>
</feature>
<evidence type="ECO:0000256" key="6">
    <source>
        <dbReference type="SAM" id="Phobius"/>
    </source>
</evidence>
<evidence type="ECO:0000256" key="3">
    <source>
        <dbReference type="ARBA" id="ARBA00022692"/>
    </source>
</evidence>
<dbReference type="PANTHER" id="PTHR32196">
    <property type="entry name" value="ABC TRANSPORTER PERMEASE PROTEIN YPHD-RELATED-RELATED"/>
    <property type="match status" value="1"/>
</dbReference>
<dbReference type="CDD" id="cd06579">
    <property type="entry name" value="TM_PBP1_transp_AraH_like"/>
    <property type="match status" value="1"/>
</dbReference>
<feature type="transmembrane region" description="Helical" evidence="6">
    <location>
        <begin position="98"/>
        <end position="120"/>
    </location>
</feature>
<protein>
    <submittedName>
        <fullName evidence="7">Mannose ABC transporter membrane protein /fructose ABC transporter membrane protein /ribose ABC transporter membrane protein</fullName>
    </submittedName>
</protein>
<sequence length="350" mass="38100">MNDRLMKQVLAKLCGMSTIIIMLAVLIFFAVVNGMNGINFLASENLSVIVNQASFLVIVGIGQAIVILTGGINLSMGAVMAFSSVLCGGMLLKESNMFIGVPIVLVLLTGAATGLLNGVMITKLNIPPFIATFAMMYTCRGLAWVYLRNRVLYPLNESFRQIAMGRLFKIGGFTVTVPMLIAFLALLLFFWLLRFTNFGRKVYFTGANPVAAKFSGIQTDRLLIIVYIISSMLAAFAGMMYVARLNACEPGLATKTHFEAITVSLIGGFAMSGGYGNIWGVAGGAVVVYTIQAGMNSLQMPSELQTLVNGFLIIMAVFMNQGLINRKMQLENDLSEELTEQKRRKRESES</sequence>
<proteinExistence type="predicted"/>
<feature type="transmembrane region" description="Helical" evidence="6">
    <location>
        <begin position="304"/>
        <end position="324"/>
    </location>
</feature>
<dbReference type="GO" id="GO:0022857">
    <property type="term" value="F:transmembrane transporter activity"/>
    <property type="evidence" value="ECO:0007669"/>
    <property type="project" value="InterPro"/>
</dbReference>
<feature type="transmembrane region" description="Helical" evidence="6">
    <location>
        <begin position="126"/>
        <end position="147"/>
    </location>
</feature>
<evidence type="ECO:0000256" key="1">
    <source>
        <dbReference type="ARBA" id="ARBA00004651"/>
    </source>
</evidence>
<feature type="transmembrane region" description="Helical" evidence="6">
    <location>
        <begin position="9"/>
        <end position="33"/>
    </location>
</feature>
<keyword evidence="3 6" id="KW-0812">Transmembrane</keyword>
<evidence type="ECO:0000256" key="2">
    <source>
        <dbReference type="ARBA" id="ARBA00022475"/>
    </source>
</evidence>
<keyword evidence="2" id="KW-1003">Cell membrane</keyword>
<dbReference type="STRING" id="460384.SAMN05216313_12966"/>
<dbReference type="GeneID" id="93280346"/>
<reference evidence="8" key="1">
    <citation type="submission" date="2016-10" db="EMBL/GenBank/DDBJ databases">
        <authorList>
            <person name="Varghese N."/>
            <person name="Submissions S."/>
        </authorList>
    </citation>
    <scope>NUCLEOTIDE SEQUENCE [LARGE SCALE GENOMIC DNA]</scope>
    <source>
        <strain evidence="8">NLAE-zl-G277</strain>
    </source>
</reference>
<accession>A0A1I0JFT2</accession>
<dbReference type="InterPro" id="IPR001851">
    <property type="entry name" value="ABC_transp_permease"/>
</dbReference>